<dbReference type="PANTHER" id="PTHR45832:SF22">
    <property type="entry name" value="SERINE_THREONINE-PROTEIN KINASE SAMKA-RELATED"/>
    <property type="match status" value="1"/>
</dbReference>
<dbReference type="Pfam" id="PF00069">
    <property type="entry name" value="Pkinase"/>
    <property type="match status" value="1"/>
</dbReference>
<dbReference type="InterPro" id="IPR000719">
    <property type="entry name" value="Prot_kinase_dom"/>
</dbReference>
<dbReference type="OrthoDB" id="312324at2759"/>
<organism evidence="7 8">
    <name type="scientific">Halteria grandinella</name>
    <dbReference type="NCBI Taxonomy" id="5974"/>
    <lineage>
        <taxon>Eukaryota</taxon>
        <taxon>Sar</taxon>
        <taxon>Alveolata</taxon>
        <taxon>Ciliophora</taxon>
        <taxon>Intramacronucleata</taxon>
        <taxon>Spirotrichea</taxon>
        <taxon>Stichotrichia</taxon>
        <taxon>Sporadotrichida</taxon>
        <taxon>Halteriidae</taxon>
        <taxon>Halteria</taxon>
    </lineage>
</organism>
<dbReference type="SMART" id="SM00220">
    <property type="entry name" value="S_TKc"/>
    <property type="match status" value="1"/>
</dbReference>
<keyword evidence="8" id="KW-1185">Reference proteome</keyword>
<dbReference type="FunFam" id="1.10.510.10:FF:000421">
    <property type="entry name" value="Serine/threonine-protein kinase PAK 6"/>
    <property type="match status" value="1"/>
</dbReference>
<dbReference type="Gene3D" id="1.10.510.10">
    <property type="entry name" value="Transferase(Phosphotransferase) domain 1"/>
    <property type="match status" value="1"/>
</dbReference>
<dbReference type="EMBL" id="RRYP01007601">
    <property type="protein sequence ID" value="TNV80367.1"/>
    <property type="molecule type" value="Genomic_DNA"/>
</dbReference>
<evidence type="ECO:0000256" key="1">
    <source>
        <dbReference type="ARBA" id="ARBA00008874"/>
    </source>
</evidence>
<name>A0A8J8NRS6_HALGN</name>
<evidence type="ECO:0000256" key="3">
    <source>
        <dbReference type="ARBA" id="ARBA00022840"/>
    </source>
</evidence>
<evidence type="ECO:0000256" key="5">
    <source>
        <dbReference type="RuleBase" id="RU000304"/>
    </source>
</evidence>
<dbReference type="GO" id="GO:0004674">
    <property type="term" value="F:protein serine/threonine kinase activity"/>
    <property type="evidence" value="ECO:0007669"/>
    <property type="project" value="UniProtKB-KW"/>
</dbReference>
<protein>
    <recommendedName>
        <fullName evidence="6">Protein kinase domain-containing protein</fullName>
    </recommendedName>
</protein>
<dbReference type="PROSITE" id="PS00108">
    <property type="entry name" value="PROTEIN_KINASE_ST"/>
    <property type="match status" value="1"/>
</dbReference>
<keyword evidence="5" id="KW-0723">Serine/threonine-protein kinase</keyword>
<dbReference type="InterPro" id="IPR017441">
    <property type="entry name" value="Protein_kinase_ATP_BS"/>
</dbReference>
<evidence type="ECO:0000313" key="7">
    <source>
        <dbReference type="EMBL" id="TNV80367.1"/>
    </source>
</evidence>
<keyword evidence="5" id="KW-0808">Transferase</keyword>
<dbReference type="InterPro" id="IPR011009">
    <property type="entry name" value="Kinase-like_dom_sf"/>
</dbReference>
<dbReference type="SUPFAM" id="SSF56112">
    <property type="entry name" value="Protein kinase-like (PK-like)"/>
    <property type="match status" value="1"/>
</dbReference>
<keyword evidence="2 4" id="KW-0547">Nucleotide-binding</keyword>
<gene>
    <name evidence="7" type="ORF">FGO68_gene17071</name>
</gene>
<feature type="binding site" evidence="4">
    <location>
        <position position="119"/>
    </location>
    <ligand>
        <name>ATP</name>
        <dbReference type="ChEBI" id="CHEBI:30616"/>
    </ligand>
</feature>
<evidence type="ECO:0000259" key="6">
    <source>
        <dbReference type="PROSITE" id="PS50011"/>
    </source>
</evidence>
<proteinExistence type="inferred from homology"/>
<keyword evidence="5" id="KW-0418">Kinase</keyword>
<sequence>MVRYEAEDDKLAKENLLPQEIARQLSKFKREDFQRSPDDVVNTALRMIEGKNNIHQNIIMQMDRLPSNQEFIQTLEQEVVFLKDNPEDKYEMIKEIGFGGFARIYLAKELSTGQLVALKYMKASKKKEKTAIINEIGIMKICNKNCPNIVQCKDVYEFNKKIWIFLELMDCGSLTQYVGNDRLVLTEEICSYILMQTVRGLFTLHSKNIMHRDIKSDNILINQQGDIKLADFGYSAQLTKEKQGRKTRVGTIYWMAPELIKGKKNYDSKVDIWSFGIFALELADGEPPYLGKSQAKILLKIVQKEAPALKGTHWSPEFRDFVSKCLMKEPEERMSAEQCLKHPFLMNAEQNRGKFIEYIKQMQSVIKNRATSTFDGEDYGEDQREEDKSDF</sequence>
<evidence type="ECO:0000256" key="2">
    <source>
        <dbReference type="ARBA" id="ARBA00022741"/>
    </source>
</evidence>
<keyword evidence="3 4" id="KW-0067">ATP-binding</keyword>
<dbReference type="InterPro" id="IPR008271">
    <property type="entry name" value="Ser/Thr_kinase_AS"/>
</dbReference>
<comment type="similarity">
    <text evidence="1">Belongs to the protein kinase superfamily. STE Ser/Thr protein kinase family. STE20 subfamily.</text>
</comment>
<dbReference type="Proteomes" id="UP000785679">
    <property type="component" value="Unassembled WGS sequence"/>
</dbReference>
<evidence type="ECO:0000313" key="8">
    <source>
        <dbReference type="Proteomes" id="UP000785679"/>
    </source>
</evidence>
<comment type="caution">
    <text evidence="7">The sequence shown here is derived from an EMBL/GenBank/DDBJ whole genome shotgun (WGS) entry which is preliminary data.</text>
</comment>
<dbReference type="InterPro" id="IPR051931">
    <property type="entry name" value="PAK3-like"/>
</dbReference>
<evidence type="ECO:0000256" key="4">
    <source>
        <dbReference type="PROSITE-ProRule" id="PRU10141"/>
    </source>
</evidence>
<dbReference type="GO" id="GO:0005524">
    <property type="term" value="F:ATP binding"/>
    <property type="evidence" value="ECO:0007669"/>
    <property type="project" value="UniProtKB-UniRule"/>
</dbReference>
<dbReference type="AlphaFoldDB" id="A0A8J8NRS6"/>
<dbReference type="PROSITE" id="PS00107">
    <property type="entry name" value="PROTEIN_KINASE_ATP"/>
    <property type="match status" value="1"/>
</dbReference>
<dbReference type="PROSITE" id="PS50011">
    <property type="entry name" value="PROTEIN_KINASE_DOM"/>
    <property type="match status" value="1"/>
</dbReference>
<dbReference type="PANTHER" id="PTHR45832">
    <property type="entry name" value="SERINE/THREONINE-PROTEIN KINASE SAMKA-RELATED-RELATED"/>
    <property type="match status" value="1"/>
</dbReference>
<feature type="domain" description="Protein kinase" evidence="6">
    <location>
        <begin position="90"/>
        <end position="345"/>
    </location>
</feature>
<accession>A0A8J8NRS6</accession>
<reference evidence="7" key="1">
    <citation type="submission" date="2019-06" db="EMBL/GenBank/DDBJ databases">
        <authorList>
            <person name="Zheng W."/>
        </authorList>
    </citation>
    <scope>NUCLEOTIDE SEQUENCE</scope>
    <source>
        <strain evidence="7">QDHG01</strain>
    </source>
</reference>